<sequence length="81" mass="8724">MSYGRRDNFGPKPVEAGKEYDVQITEISRKGDGIARIQGFVIFVKDGKVGQNAKIRVTQIGPRFATAEVVNGAATSDNPAN</sequence>
<proteinExistence type="predicted"/>
<dbReference type="EMBL" id="CP103305">
    <property type="protein sequence ID" value="UVS69530.1"/>
    <property type="molecule type" value="Genomic_DNA"/>
</dbReference>
<dbReference type="Pfam" id="PF01938">
    <property type="entry name" value="TRAM"/>
    <property type="match status" value="1"/>
</dbReference>
<dbReference type="InterPro" id="IPR012340">
    <property type="entry name" value="NA-bd_OB-fold"/>
</dbReference>
<gene>
    <name evidence="2" type="ORF">NWT39_01795</name>
</gene>
<accession>A0A977NN67</accession>
<dbReference type="RefSeq" id="WP_075053752.1">
    <property type="nucleotide sequence ID" value="NZ_CP103305.1"/>
</dbReference>
<dbReference type="InterPro" id="IPR002792">
    <property type="entry name" value="TRAM_dom"/>
</dbReference>
<name>A0A977NN67_9ARCH</name>
<dbReference type="SUPFAM" id="SSF50249">
    <property type="entry name" value="Nucleic acid-binding proteins"/>
    <property type="match status" value="1"/>
</dbReference>
<protein>
    <submittedName>
        <fullName evidence="2">TRAM domain-containing protein</fullName>
    </submittedName>
</protein>
<dbReference type="Gene3D" id="2.40.50.140">
    <property type="entry name" value="Nucleic acid-binding proteins"/>
    <property type="match status" value="1"/>
</dbReference>
<dbReference type="Proteomes" id="UP001059771">
    <property type="component" value="Chromosome"/>
</dbReference>
<evidence type="ECO:0000259" key="1">
    <source>
        <dbReference type="PROSITE" id="PS50926"/>
    </source>
</evidence>
<evidence type="ECO:0000313" key="2">
    <source>
        <dbReference type="EMBL" id="UVS69530.1"/>
    </source>
</evidence>
<dbReference type="GeneID" id="74945630"/>
<dbReference type="PROSITE" id="PS50926">
    <property type="entry name" value="TRAM"/>
    <property type="match status" value="1"/>
</dbReference>
<reference evidence="2" key="1">
    <citation type="submission" date="2022-08" db="EMBL/GenBank/DDBJ databases">
        <title>Dynamic responses of ammonia-oxidizing microbial communities induced by reactive oxygen species (ROS) in fluctuating redox aquifers.</title>
        <authorList>
            <person name="Wang P."/>
            <person name="Wang H."/>
        </authorList>
    </citation>
    <scope>NUCLEOTIDE SEQUENCE</scope>
    <source>
        <strain evidence="2">PLX03</strain>
    </source>
</reference>
<feature type="domain" description="TRAM" evidence="1">
    <location>
        <begin position="13"/>
        <end position="71"/>
    </location>
</feature>
<organism evidence="2">
    <name type="scientific">Nitrososphaera viennensis</name>
    <dbReference type="NCBI Taxonomy" id="1034015"/>
    <lineage>
        <taxon>Archaea</taxon>
        <taxon>Nitrososphaerota</taxon>
        <taxon>Nitrososphaeria</taxon>
        <taxon>Nitrososphaerales</taxon>
        <taxon>Nitrososphaeraceae</taxon>
        <taxon>Nitrososphaera</taxon>
    </lineage>
</organism>
<dbReference type="AlphaFoldDB" id="A0A977NN67"/>